<dbReference type="EMBL" id="JALNTZ010000002">
    <property type="protein sequence ID" value="KAJ3662484.1"/>
    <property type="molecule type" value="Genomic_DNA"/>
</dbReference>
<evidence type="ECO:0000313" key="8">
    <source>
        <dbReference type="EMBL" id="KAJ3661722.1"/>
    </source>
</evidence>
<evidence type="ECO:0000256" key="1">
    <source>
        <dbReference type="ARBA" id="ARBA00011764"/>
    </source>
</evidence>
<proteinExistence type="predicted"/>
<dbReference type="InterPro" id="IPR028002">
    <property type="entry name" value="Myb_DNA-bind_5"/>
</dbReference>
<evidence type="ECO:0000256" key="6">
    <source>
        <dbReference type="SAM" id="MobiDB-lite"/>
    </source>
</evidence>
<keyword evidence="10" id="KW-1185">Reference proteome</keyword>
<reference evidence="9" key="1">
    <citation type="journal article" date="2023" name="G3 (Bethesda)">
        <title>Whole genome assemblies of Zophobas morio and Tenebrio molitor.</title>
        <authorList>
            <person name="Kaur S."/>
            <person name="Stinson S.A."/>
            <person name="diCenzo G.C."/>
        </authorList>
    </citation>
    <scope>NUCLEOTIDE SEQUENCE</scope>
    <source>
        <strain evidence="9">QUZm001</strain>
    </source>
</reference>
<feature type="domain" description="Myb/SANT-like DNA-binding" evidence="7">
    <location>
        <begin position="3"/>
        <end position="76"/>
    </location>
</feature>
<dbReference type="Proteomes" id="UP001168821">
    <property type="component" value="Unassembled WGS sequence"/>
</dbReference>
<keyword evidence="4" id="KW-0804">Transcription</keyword>
<evidence type="ECO:0000313" key="10">
    <source>
        <dbReference type="Proteomes" id="UP001168821"/>
    </source>
</evidence>
<comment type="caution">
    <text evidence="9">The sequence shown here is derived from an EMBL/GenBank/DDBJ whole genome shotgun (WGS) entry which is preliminary data.</text>
</comment>
<keyword evidence="3" id="KW-0805">Transcription regulation</keyword>
<feature type="region of interest" description="Disordered" evidence="6">
    <location>
        <begin position="157"/>
        <end position="183"/>
    </location>
</feature>
<evidence type="ECO:0000256" key="2">
    <source>
        <dbReference type="ARBA" id="ARBA00016807"/>
    </source>
</evidence>
<dbReference type="AlphaFoldDB" id="A0AA38MNM5"/>
<name>A0AA38MNM5_9CUCU</name>
<evidence type="ECO:0000256" key="5">
    <source>
        <dbReference type="ARBA" id="ARBA00025466"/>
    </source>
</evidence>
<accession>A0AA38MNM5</accession>
<evidence type="ECO:0000313" key="9">
    <source>
        <dbReference type="EMBL" id="KAJ3662484.1"/>
    </source>
</evidence>
<organism evidence="9 10">
    <name type="scientific">Zophobas morio</name>
    <dbReference type="NCBI Taxonomy" id="2755281"/>
    <lineage>
        <taxon>Eukaryota</taxon>
        <taxon>Metazoa</taxon>
        <taxon>Ecdysozoa</taxon>
        <taxon>Arthropoda</taxon>
        <taxon>Hexapoda</taxon>
        <taxon>Insecta</taxon>
        <taxon>Pterygota</taxon>
        <taxon>Neoptera</taxon>
        <taxon>Endopterygota</taxon>
        <taxon>Coleoptera</taxon>
        <taxon>Polyphaga</taxon>
        <taxon>Cucujiformia</taxon>
        <taxon>Tenebrionidae</taxon>
        <taxon>Zophobas</taxon>
    </lineage>
</organism>
<comment type="function">
    <text evidence="5">Involved in transvection phenomena (= synapsis-dependent gene expression), where the synaptic pairing of chromosomes carrying genes with which zeste interacts influences the expression of these genes. Zeste binds to DNA and stimulates transcription from a nearby promoter.</text>
</comment>
<evidence type="ECO:0000259" key="7">
    <source>
        <dbReference type="Pfam" id="PF13873"/>
    </source>
</evidence>
<gene>
    <name evidence="8" type="ORF">Zmor_006109</name>
    <name evidence="9" type="ORF">Zmor_006831</name>
</gene>
<comment type="subunit">
    <text evidence="1">Self-associates forming complexes of several hundred monomers.</text>
</comment>
<feature type="compositionally biased region" description="Basic residues" evidence="6">
    <location>
        <begin position="171"/>
        <end position="181"/>
    </location>
</feature>
<dbReference type="EMBL" id="JALNTZ010000002">
    <property type="protein sequence ID" value="KAJ3661722.1"/>
    <property type="molecule type" value="Genomic_DNA"/>
</dbReference>
<dbReference type="Pfam" id="PF13873">
    <property type="entry name" value="Myb_DNA-bind_5"/>
    <property type="match status" value="1"/>
</dbReference>
<sequence length="220" mass="24371">MSRSPRTTKIQKNFIISYLEDNSVLFGGKINPVHLPKINKQWETLANELNKIGPPKTIRQWKDTVSEMKTNVKRRAREIKYGFTGTGGGPSVKPLSELEERLLALISKITIEGVDLVEAHGSCEEVTPEAAQVLDPPSPPIEEEGFNLDDIPVVIATEPETTPEPKTPTASRKRKRSKARAHTALEAHDRHLVTLAKSNFAIARALNNLARAINNVGKKM</sequence>
<protein>
    <recommendedName>
        <fullName evidence="2">Regulatory protein zeste</fullName>
    </recommendedName>
</protein>
<evidence type="ECO:0000256" key="4">
    <source>
        <dbReference type="ARBA" id="ARBA00023163"/>
    </source>
</evidence>
<evidence type="ECO:0000256" key="3">
    <source>
        <dbReference type="ARBA" id="ARBA00023015"/>
    </source>
</evidence>